<dbReference type="Pfam" id="PF24568">
    <property type="entry name" value="CC_PcsB"/>
    <property type="match status" value="1"/>
</dbReference>
<keyword evidence="2" id="KW-0175">Coiled coil</keyword>
<dbReference type="STRING" id="1395513.P343_11055"/>
<dbReference type="CDD" id="cd12797">
    <property type="entry name" value="M23_peptidase"/>
    <property type="match status" value="1"/>
</dbReference>
<dbReference type="InterPro" id="IPR050570">
    <property type="entry name" value="Cell_wall_metabolism_enzyme"/>
</dbReference>
<dbReference type="GO" id="GO:0004222">
    <property type="term" value="F:metalloendopeptidase activity"/>
    <property type="evidence" value="ECO:0007669"/>
    <property type="project" value="TreeGrafter"/>
</dbReference>
<dbReference type="Gene3D" id="2.70.70.10">
    <property type="entry name" value="Glucose Permease (Domain IIA)"/>
    <property type="match status" value="1"/>
</dbReference>
<protein>
    <submittedName>
        <fullName evidence="5">Uncharacterized protein</fullName>
    </submittedName>
</protein>
<feature type="domain" description="Peptidoglycan hydrolase PcsB coiled-coil" evidence="4">
    <location>
        <begin position="98"/>
        <end position="169"/>
    </location>
</feature>
<dbReference type="RefSeq" id="WP_023510458.1">
    <property type="nucleotide sequence ID" value="NZ_AWTC01000010.1"/>
</dbReference>
<keyword evidence="1" id="KW-0732">Signal</keyword>
<dbReference type="InterPro" id="IPR057309">
    <property type="entry name" value="PcsB_CC"/>
</dbReference>
<feature type="domain" description="M23ase beta-sheet core" evidence="3">
    <location>
        <begin position="279"/>
        <end position="369"/>
    </location>
</feature>
<evidence type="ECO:0000313" key="5">
    <source>
        <dbReference type="EMBL" id="EST11602.1"/>
    </source>
</evidence>
<dbReference type="PATRIC" id="fig|1395513.3.peg.2232"/>
<feature type="coiled-coil region" evidence="2">
    <location>
        <begin position="166"/>
        <end position="228"/>
    </location>
</feature>
<accession>V6IWG9</accession>
<dbReference type="Gene3D" id="6.10.250.3150">
    <property type="match status" value="1"/>
</dbReference>
<evidence type="ECO:0000259" key="3">
    <source>
        <dbReference type="Pfam" id="PF01551"/>
    </source>
</evidence>
<sequence>MNKRYLRSAMVFGMAVLLTTGYTENYANAALVKQAGVKRDQNSSSVKQLSKNNSRQDVTIKKIKASGRQIEKIQKRAAERQSAITNSQIKSELMKDRIKRLRAQIKVRDGLLKKRIRSIYINGGTINYLDVLLGAESFRNFLDRLFALKTITETDNKILTAQENDKKEQVTKEKALQDELKLMKRNLADLKNLESDLLKEKKNQQSELTLLRKEASKIKEQIMGEKEEREVALDQKRALKSNAASPEYKKLSFSKSIVINPAQGYISSGFGYRSFDNSFHPGIDIANNEGTPVMAAADGVVFRAYRSSSYGNTVMVSHQIEGKLYTSVYAHLNAYNVSAGERVTQGQEIGGMGNTGESFGSHLHFELYEGPWTPAPHKGAVNPGNFIR</sequence>
<dbReference type="PANTHER" id="PTHR21666:SF270">
    <property type="entry name" value="MUREIN HYDROLASE ACTIVATOR ENVC"/>
    <property type="match status" value="1"/>
</dbReference>
<dbReference type="Pfam" id="PF01551">
    <property type="entry name" value="Peptidase_M23"/>
    <property type="match status" value="1"/>
</dbReference>
<gene>
    <name evidence="5" type="ORF">P343_11055</name>
</gene>
<dbReference type="SUPFAM" id="SSF51261">
    <property type="entry name" value="Duplicated hybrid motif"/>
    <property type="match status" value="1"/>
</dbReference>
<dbReference type="InterPro" id="IPR016047">
    <property type="entry name" value="M23ase_b-sheet_dom"/>
</dbReference>
<dbReference type="InterPro" id="IPR011055">
    <property type="entry name" value="Dup_hybrid_motif"/>
</dbReference>
<reference evidence="5 6" key="1">
    <citation type="journal article" date="2013" name="Genome Announc.">
        <title>Genome Sequence of Sporolactobacillus laevolacticus DSM442, an Efficient Polymer-Grade D-Lactate Producer from Agricultural Waste Cottonseed as a Nitrogen Source.</title>
        <authorList>
            <person name="Wang H."/>
            <person name="Wang L."/>
            <person name="Ju J."/>
            <person name="Yu B."/>
            <person name="Ma Y."/>
        </authorList>
    </citation>
    <scope>NUCLEOTIDE SEQUENCE [LARGE SCALE GENOMIC DNA]</scope>
    <source>
        <strain evidence="5 6">DSM 442</strain>
    </source>
</reference>
<dbReference type="eggNOG" id="COG4942">
    <property type="taxonomic scope" value="Bacteria"/>
</dbReference>
<organism evidence="5 6">
    <name type="scientific">Sporolactobacillus laevolacticus DSM 442</name>
    <dbReference type="NCBI Taxonomy" id="1395513"/>
    <lineage>
        <taxon>Bacteria</taxon>
        <taxon>Bacillati</taxon>
        <taxon>Bacillota</taxon>
        <taxon>Bacilli</taxon>
        <taxon>Bacillales</taxon>
        <taxon>Sporolactobacillaceae</taxon>
        <taxon>Sporolactobacillus</taxon>
    </lineage>
</organism>
<evidence type="ECO:0000256" key="2">
    <source>
        <dbReference type="SAM" id="Coils"/>
    </source>
</evidence>
<dbReference type="PANTHER" id="PTHR21666">
    <property type="entry name" value="PEPTIDASE-RELATED"/>
    <property type="match status" value="1"/>
</dbReference>
<evidence type="ECO:0000313" key="6">
    <source>
        <dbReference type="Proteomes" id="UP000018296"/>
    </source>
</evidence>
<evidence type="ECO:0000259" key="4">
    <source>
        <dbReference type="Pfam" id="PF24568"/>
    </source>
</evidence>
<dbReference type="EMBL" id="AWTC01000010">
    <property type="protein sequence ID" value="EST11602.1"/>
    <property type="molecule type" value="Genomic_DNA"/>
</dbReference>
<name>V6IWG9_9BACL</name>
<dbReference type="AlphaFoldDB" id="V6IWG9"/>
<evidence type="ECO:0000256" key="1">
    <source>
        <dbReference type="ARBA" id="ARBA00022729"/>
    </source>
</evidence>
<keyword evidence="6" id="KW-1185">Reference proteome</keyword>
<comment type="caution">
    <text evidence="5">The sequence shown here is derived from an EMBL/GenBank/DDBJ whole genome shotgun (WGS) entry which is preliminary data.</text>
</comment>
<dbReference type="Proteomes" id="UP000018296">
    <property type="component" value="Unassembled WGS sequence"/>
</dbReference>
<proteinExistence type="predicted"/>